<organism evidence="4">
    <name type="scientific">Schistocephalus solidus</name>
    <name type="common">Tapeworm</name>
    <dbReference type="NCBI Taxonomy" id="70667"/>
    <lineage>
        <taxon>Eukaryota</taxon>
        <taxon>Metazoa</taxon>
        <taxon>Spiralia</taxon>
        <taxon>Lophotrochozoa</taxon>
        <taxon>Platyhelminthes</taxon>
        <taxon>Cestoda</taxon>
        <taxon>Eucestoda</taxon>
        <taxon>Diphyllobothriidea</taxon>
        <taxon>Diphyllobothriidae</taxon>
        <taxon>Schistocephalus</taxon>
    </lineage>
</organism>
<dbReference type="OrthoDB" id="6259162at2759"/>
<evidence type="ECO:0000313" key="4">
    <source>
        <dbReference type="WBParaSite" id="SSLN_0001139201-mRNA-1"/>
    </source>
</evidence>
<dbReference type="CDD" id="cd00063">
    <property type="entry name" value="FN3"/>
    <property type="match status" value="1"/>
</dbReference>
<dbReference type="InterPro" id="IPR036116">
    <property type="entry name" value="FN3_sf"/>
</dbReference>
<evidence type="ECO:0000313" key="2">
    <source>
        <dbReference type="EMBL" id="VDL97357.1"/>
    </source>
</evidence>
<proteinExistence type="predicted"/>
<dbReference type="WBParaSite" id="SSLN_0001139201-mRNA-1">
    <property type="protein sequence ID" value="SSLN_0001139201-mRNA-1"/>
    <property type="gene ID" value="SSLN_0001139201"/>
</dbReference>
<name>A0A183T3C1_SCHSO</name>
<keyword evidence="3" id="KW-1185">Reference proteome</keyword>
<evidence type="ECO:0000256" key="1">
    <source>
        <dbReference type="SAM" id="SignalP"/>
    </source>
</evidence>
<sequence length="169" mass="19189">MKYLCLHSRHCLFFQLILLYHVRSSTAATAVTFRDREGGIQTHPFFALNTNPCHDDPSLCFSVPSAPQNLRVIQMRRESASSGQLDAPQSDYIVLELKWNPPADTYGELKGYQVSYRLIGPPELLQEEAANGHAERAPQTHAVRRNVTDTSYTSTQIDNIREFVLFNHI</sequence>
<dbReference type="SUPFAM" id="SSF49265">
    <property type="entry name" value="Fibronectin type III"/>
    <property type="match status" value="1"/>
</dbReference>
<keyword evidence="1" id="KW-0732">Signal</keyword>
<feature type="chain" id="PRO_5043141400" evidence="1">
    <location>
        <begin position="28"/>
        <end position="169"/>
    </location>
</feature>
<reference evidence="4" key="1">
    <citation type="submission" date="2016-06" db="UniProtKB">
        <authorList>
            <consortium name="WormBaseParasite"/>
        </authorList>
    </citation>
    <scope>IDENTIFICATION</scope>
</reference>
<reference evidence="2 3" key="2">
    <citation type="submission" date="2018-11" db="EMBL/GenBank/DDBJ databases">
        <authorList>
            <consortium name="Pathogen Informatics"/>
        </authorList>
    </citation>
    <scope>NUCLEOTIDE SEQUENCE [LARGE SCALE GENOMIC DNA]</scope>
    <source>
        <strain evidence="2 3">NST_G2</strain>
    </source>
</reference>
<accession>A0A183T3C1</accession>
<dbReference type="Gene3D" id="2.60.40.10">
    <property type="entry name" value="Immunoglobulins"/>
    <property type="match status" value="1"/>
</dbReference>
<dbReference type="AlphaFoldDB" id="A0A183T3C1"/>
<gene>
    <name evidence="2" type="ORF">SSLN_LOCUS10972</name>
</gene>
<protein>
    <submittedName>
        <fullName evidence="4">Fibronectin type-III domain-containing protein</fullName>
    </submittedName>
</protein>
<dbReference type="InterPro" id="IPR013783">
    <property type="entry name" value="Ig-like_fold"/>
</dbReference>
<evidence type="ECO:0000313" key="3">
    <source>
        <dbReference type="Proteomes" id="UP000275846"/>
    </source>
</evidence>
<dbReference type="Proteomes" id="UP000275846">
    <property type="component" value="Unassembled WGS sequence"/>
</dbReference>
<dbReference type="EMBL" id="UYSU01036206">
    <property type="protein sequence ID" value="VDL97357.1"/>
    <property type="molecule type" value="Genomic_DNA"/>
</dbReference>
<dbReference type="InterPro" id="IPR003961">
    <property type="entry name" value="FN3_dom"/>
</dbReference>
<feature type="signal peptide" evidence="1">
    <location>
        <begin position="1"/>
        <end position="27"/>
    </location>
</feature>